<evidence type="ECO:0000256" key="5">
    <source>
        <dbReference type="ARBA" id="ARBA00022801"/>
    </source>
</evidence>
<evidence type="ECO:0000256" key="3">
    <source>
        <dbReference type="ARBA" id="ARBA00022618"/>
    </source>
</evidence>
<dbReference type="PRINTS" id="PR00716">
    <property type="entry name" value="MPIPHPHTASE"/>
</dbReference>
<dbReference type="GO" id="GO:0051301">
    <property type="term" value="P:cell division"/>
    <property type="evidence" value="ECO:0007669"/>
    <property type="project" value="UniProtKB-KW"/>
</dbReference>
<dbReference type="EC" id="3.1.3.48" evidence="2"/>
<dbReference type="OMA" id="NESAWPH"/>
<dbReference type="GO" id="GO:0010971">
    <property type="term" value="P:positive regulation of G2/M transition of mitotic cell cycle"/>
    <property type="evidence" value="ECO:0007669"/>
    <property type="project" value="TreeGrafter"/>
</dbReference>
<dbReference type="eggNOG" id="KOG3772">
    <property type="taxonomic scope" value="Eukaryota"/>
</dbReference>
<feature type="compositionally biased region" description="Polar residues" evidence="9">
    <location>
        <begin position="273"/>
        <end position="287"/>
    </location>
</feature>
<organism evidence="12">
    <name type="scientific">Caenorhabditis brenneri</name>
    <name type="common">Nematode worm</name>
    <dbReference type="NCBI Taxonomy" id="135651"/>
    <lineage>
        <taxon>Eukaryota</taxon>
        <taxon>Metazoa</taxon>
        <taxon>Ecdysozoa</taxon>
        <taxon>Nematoda</taxon>
        <taxon>Chromadorea</taxon>
        <taxon>Rhabditida</taxon>
        <taxon>Rhabditina</taxon>
        <taxon>Rhabditomorpha</taxon>
        <taxon>Rhabditoidea</taxon>
        <taxon>Rhabditidae</taxon>
        <taxon>Peloderinae</taxon>
        <taxon>Caenorhabditis</taxon>
    </lineage>
</organism>
<dbReference type="PROSITE" id="PS50206">
    <property type="entry name" value="RHODANESE_3"/>
    <property type="match status" value="1"/>
</dbReference>
<keyword evidence="7" id="KW-0131">Cell cycle</keyword>
<name>G0PD69_CAEBE</name>
<reference evidence="12" key="1">
    <citation type="submission" date="2011-07" db="EMBL/GenBank/DDBJ databases">
        <authorList>
            <consortium name="Caenorhabditis brenneri Sequencing and Analysis Consortium"/>
            <person name="Wilson R.K."/>
        </authorList>
    </citation>
    <scope>NUCLEOTIDE SEQUENCE [LARGE SCALE GENOMIC DNA]</scope>
    <source>
        <strain evidence="12">PB2801</strain>
    </source>
</reference>
<keyword evidence="12" id="KW-1185">Reference proteome</keyword>
<dbReference type="SMART" id="SM00450">
    <property type="entry name" value="RHOD"/>
    <property type="match status" value="1"/>
</dbReference>
<dbReference type="GO" id="GO:0005634">
    <property type="term" value="C:nucleus"/>
    <property type="evidence" value="ECO:0007669"/>
    <property type="project" value="TreeGrafter"/>
</dbReference>
<dbReference type="PANTHER" id="PTHR10828:SF76">
    <property type="entry name" value="M-PHASE INDUCER PHOSPHATASE"/>
    <property type="match status" value="1"/>
</dbReference>
<feature type="domain" description="Rhodanese" evidence="10">
    <location>
        <begin position="40"/>
        <end position="142"/>
    </location>
</feature>
<dbReference type="InterPro" id="IPR000751">
    <property type="entry name" value="MPI_Phosphatase"/>
</dbReference>
<dbReference type="SUPFAM" id="SSF52821">
    <property type="entry name" value="Rhodanese/Cell cycle control phosphatase"/>
    <property type="match status" value="1"/>
</dbReference>
<dbReference type="STRING" id="135651.G0PD69"/>
<evidence type="ECO:0000256" key="9">
    <source>
        <dbReference type="SAM" id="MobiDB-lite"/>
    </source>
</evidence>
<dbReference type="EMBL" id="GL380265">
    <property type="protein sequence ID" value="EGT51532.1"/>
    <property type="molecule type" value="Genomic_DNA"/>
</dbReference>
<evidence type="ECO:0000256" key="8">
    <source>
        <dbReference type="ARBA" id="ARBA00051722"/>
    </source>
</evidence>
<accession>G0PD69</accession>
<dbReference type="HOGENOM" id="CLU_909814_0_0_1"/>
<dbReference type="InterPro" id="IPR036873">
    <property type="entry name" value="Rhodanese-like_dom_sf"/>
</dbReference>
<evidence type="ECO:0000256" key="7">
    <source>
        <dbReference type="ARBA" id="ARBA00023306"/>
    </source>
</evidence>
<dbReference type="InterPro" id="IPR001763">
    <property type="entry name" value="Rhodanese-like_dom"/>
</dbReference>
<protein>
    <recommendedName>
        <fullName evidence="2">protein-tyrosine-phosphatase</fullName>
        <ecNumber evidence="2">3.1.3.48</ecNumber>
    </recommendedName>
</protein>
<feature type="region of interest" description="Disordered" evidence="9">
    <location>
        <begin position="181"/>
        <end position="306"/>
    </location>
</feature>
<evidence type="ECO:0000256" key="2">
    <source>
        <dbReference type="ARBA" id="ARBA00013064"/>
    </source>
</evidence>
<comment type="catalytic activity">
    <reaction evidence="8">
        <text>O-phospho-L-tyrosyl-[protein] + H2O = L-tyrosyl-[protein] + phosphate</text>
        <dbReference type="Rhea" id="RHEA:10684"/>
        <dbReference type="Rhea" id="RHEA-COMP:10136"/>
        <dbReference type="Rhea" id="RHEA-COMP:20101"/>
        <dbReference type="ChEBI" id="CHEBI:15377"/>
        <dbReference type="ChEBI" id="CHEBI:43474"/>
        <dbReference type="ChEBI" id="CHEBI:46858"/>
        <dbReference type="ChEBI" id="CHEBI:61978"/>
        <dbReference type="EC" id="3.1.3.48"/>
    </reaction>
</comment>
<keyword evidence="3" id="KW-0132">Cell division</keyword>
<dbReference type="GO" id="GO:0004725">
    <property type="term" value="F:protein tyrosine phosphatase activity"/>
    <property type="evidence" value="ECO:0007669"/>
    <property type="project" value="UniProtKB-EC"/>
</dbReference>
<keyword evidence="6" id="KW-0904">Protein phosphatase</keyword>
<keyword evidence="4" id="KW-0498">Mitosis</keyword>
<feature type="compositionally biased region" description="Polar residues" evidence="9">
    <location>
        <begin position="197"/>
        <end position="208"/>
    </location>
</feature>
<proteinExistence type="inferred from homology"/>
<dbReference type="InParanoid" id="G0PD69"/>
<evidence type="ECO:0000259" key="10">
    <source>
        <dbReference type="PROSITE" id="PS50206"/>
    </source>
</evidence>
<comment type="similarity">
    <text evidence="1">Belongs to the MPI phosphatase family.</text>
</comment>
<dbReference type="GO" id="GO:0110032">
    <property type="term" value="P:positive regulation of G2/MI transition of meiotic cell cycle"/>
    <property type="evidence" value="ECO:0007669"/>
    <property type="project" value="TreeGrafter"/>
</dbReference>
<dbReference type="AlphaFoldDB" id="G0PD69"/>
<evidence type="ECO:0000313" key="11">
    <source>
        <dbReference type="EMBL" id="EGT51532.1"/>
    </source>
</evidence>
<keyword evidence="5" id="KW-0378">Hydrolase</keyword>
<dbReference type="Proteomes" id="UP000008068">
    <property type="component" value="Unassembled WGS sequence"/>
</dbReference>
<evidence type="ECO:0000313" key="12">
    <source>
        <dbReference type="Proteomes" id="UP000008068"/>
    </source>
</evidence>
<dbReference type="OrthoDB" id="26523at2759"/>
<sequence length="306" mass="34978">MNAEVVYHLTTLSSNCSTCFRRIEASVLVDLLHTHSDEAFNARYVLVDCRYPYEFNGGHIKHAINFYNRESVNTLFFDENKTPKHQKIPIFYCEYSQKRGPKMANALRVFDRSTNESAWPHCSFAEIYVLDKGYRNFFNTTRIHNEILCIPNAFIGMDHEDFAKELKSFQYHKSSKLLKSGKPVYKSHSTPEDLASLRNSDQTPSTPSKSKKVENPPKMLILESPETPPSRGLIRHKTQRNLLSDRFNDNKEPSTRMGFVGGSQEEGDEENRQVTPTGNHQSESSESLKGIKNRGGLTLIENGRPL</sequence>
<dbReference type="FunFam" id="3.40.250.10:FF:000021">
    <property type="entry name" value="M-phase inducer phosphatase cdc-25.2"/>
    <property type="match status" value="1"/>
</dbReference>
<dbReference type="PANTHER" id="PTHR10828">
    <property type="entry name" value="M-PHASE INDUCER PHOSPHATASE DUAL SPECIFICITY PHOSPHATASE CDC25"/>
    <property type="match status" value="1"/>
</dbReference>
<dbReference type="Gene3D" id="3.40.250.10">
    <property type="entry name" value="Rhodanese-like domain"/>
    <property type="match status" value="1"/>
</dbReference>
<evidence type="ECO:0000256" key="1">
    <source>
        <dbReference type="ARBA" id="ARBA00011065"/>
    </source>
</evidence>
<evidence type="ECO:0000256" key="4">
    <source>
        <dbReference type="ARBA" id="ARBA00022776"/>
    </source>
</evidence>
<gene>
    <name evidence="11" type="primary">Cbn-cdc-25.2</name>
    <name evidence="11" type="ORF">CAEBREN_18090</name>
</gene>
<dbReference type="Pfam" id="PF00581">
    <property type="entry name" value="Rhodanese"/>
    <property type="match status" value="1"/>
</dbReference>
<dbReference type="GO" id="GO:0000086">
    <property type="term" value="P:G2/M transition of mitotic cell cycle"/>
    <property type="evidence" value="ECO:0007669"/>
    <property type="project" value="TreeGrafter"/>
</dbReference>
<dbReference type="GO" id="GO:0005737">
    <property type="term" value="C:cytoplasm"/>
    <property type="evidence" value="ECO:0007669"/>
    <property type="project" value="TreeGrafter"/>
</dbReference>
<evidence type="ECO:0000256" key="6">
    <source>
        <dbReference type="ARBA" id="ARBA00022912"/>
    </source>
</evidence>